<dbReference type="Pfam" id="PF00072">
    <property type="entry name" value="Response_reg"/>
    <property type="match status" value="1"/>
</dbReference>
<name>A0AAD0QJ95_9BACT</name>
<evidence type="ECO:0000313" key="5">
    <source>
        <dbReference type="Proteomes" id="UP000254504"/>
    </source>
</evidence>
<dbReference type="InterPro" id="IPR001789">
    <property type="entry name" value="Sig_transdc_resp-reg_receiver"/>
</dbReference>
<dbReference type="PANTHER" id="PTHR43228">
    <property type="entry name" value="TWO-COMPONENT RESPONSE REGULATOR"/>
    <property type="match status" value="1"/>
</dbReference>
<dbReference type="EMBL" id="PDKD01000002">
    <property type="protein sequence ID" value="RXJ92639.1"/>
    <property type="molecule type" value="Genomic_DNA"/>
</dbReference>
<dbReference type="SMART" id="SM00448">
    <property type="entry name" value="REC"/>
    <property type="match status" value="1"/>
</dbReference>
<proteinExistence type="predicted"/>
<dbReference type="Proteomes" id="UP000254504">
    <property type="component" value="Chromosome"/>
</dbReference>
<dbReference type="AlphaFoldDB" id="A0AAD0QJ95"/>
<reference evidence="4 6" key="1">
    <citation type="submission" date="2017-10" db="EMBL/GenBank/DDBJ databases">
        <title>Genomics of the genus Arcobacter.</title>
        <authorList>
            <person name="Perez-Cataluna A."/>
            <person name="Figueras M.J."/>
        </authorList>
    </citation>
    <scope>NUCLEOTIDE SEQUENCE [LARGE SCALE GENOMIC DNA]</scope>
    <source>
        <strain evidence="4 6">LMG 25534</strain>
    </source>
</reference>
<evidence type="ECO:0000259" key="2">
    <source>
        <dbReference type="PROSITE" id="PS50110"/>
    </source>
</evidence>
<gene>
    <name evidence="3" type="ORF">ATR_1044</name>
    <name evidence="4" type="ORF">CRU87_02345</name>
</gene>
<dbReference type="InterPro" id="IPR011006">
    <property type="entry name" value="CheY-like_superfamily"/>
</dbReference>
<dbReference type="InterPro" id="IPR052048">
    <property type="entry name" value="ST_Response_Regulator"/>
</dbReference>
<dbReference type="GO" id="GO:0000160">
    <property type="term" value="P:phosphorelay signal transduction system"/>
    <property type="evidence" value="ECO:0007669"/>
    <property type="project" value="InterPro"/>
</dbReference>
<dbReference type="EMBL" id="CP031367">
    <property type="protein sequence ID" value="AXK48907.1"/>
    <property type="molecule type" value="Genomic_DNA"/>
</dbReference>
<dbReference type="KEGG" id="atp:ATR_1044"/>
<evidence type="ECO:0000256" key="1">
    <source>
        <dbReference type="PROSITE-ProRule" id="PRU00169"/>
    </source>
</evidence>
<dbReference type="PROSITE" id="PS50110">
    <property type="entry name" value="RESPONSE_REGULATORY"/>
    <property type="match status" value="1"/>
</dbReference>
<evidence type="ECO:0000313" key="4">
    <source>
        <dbReference type="EMBL" id="RXJ92639.1"/>
    </source>
</evidence>
<feature type="modified residue" description="4-aspartylphosphate" evidence="1">
    <location>
        <position position="55"/>
    </location>
</feature>
<sequence length="121" mass="13880">MKILVTDDSKMARKMVIKTLQDAINNINYEVLEAQNGEESLNLYKEHKPNIVFMDLTMPVMDGFEALKRIKEFDNSAKVIVISADIQKQAMDRVRELGALNFVKKPIDLKKMQQILVNLIS</sequence>
<dbReference type="SUPFAM" id="SSF52172">
    <property type="entry name" value="CheY-like"/>
    <property type="match status" value="1"/>
</dbReference>
<reference evidence="3 5" key="2">
    <citation type="submission" date="2018-07" db="EMBL/GenBank/DDBJ databases">
        <title>Complete genome of the Arcobacter trophiarum type strain LMG 25534.</title>
        <authorList>
            <person name="Miller W.G."/>
            <person name="Yee E."/>
        </authorList>
    </citation>
    <scope>NUCLEOTIDE SEQUENCE [LARGE SCALE GENOMIC DNA]</scope>
    <source>
        <strain evidence="3 5">LMG 25534</strain>
    </source>
</reference>
<organism evidence="3 5">
    <name type="scientific">Aliarcobacter trophiarum LMG 25534</name>
    <dbReference type="NCBI Taxonomy" id="1032241"/>
    <lineage>
        <taxon>Bacteria</taxon>
        <taxon>Pseudomonadati</taxon>
        <taxon>Campylobacterota</taxon>
        <taxon>Epsilonproteobacteria</taxon>
        <taxon>Campylobacterales</taxon>
        <taxon>Arcobacteraceae</taxon>
        <taxon>Aliarcobacter</taxon>
    </lineage>
</organism>
<accession>A0AAD0QJ95</accession>
<dbReference type="PANTHER" id="PTHR43228:SF1">
    <property type="entry name" value="TWO-COMPONENT RESPONSE REGULATOR ARR22"/>
    <property type="match status" value="1"/>
</dbReference>
<keyword evidence="1" id="KW-0597">Phosphoprotein</keyword>
<evidence type="ECO:0000313" key="6">
    <source>
        <dbReference type="Proteomes" id="UP000289132"/>
    </source>
</evidence>
<evidence type="ECO:0000313" key="3">
    <source>
        <dbReference type="EMBL" id="AXK48907.1"/>
    </source>
</evidence>
<feature type="domain" description="Response regulatory" evidence="2">
    <location>
        <begin position="2"/>
        <end position="120"/>
    </location>
</feature>
<protein>
    <submittedName>
        <fullName evidence="3 4">Response regulator</fullName>
    </submittedName>
</protein>
<dbReference type="RefSeq" id="WP_115428413.1">
    <property type="nucleotide sequence ID" value="NZ_CP031367.1"/>
</dbReference>
<dbReference type="Proteomes" id="UP000289132">
    <property type="component" value="Unassembled WGS sequence"/>
</dbReference>
<keyword evidence="6" id="KW-1185">Reference proteome</keyword>
<dbReference type="Gene3D" id="3.40.50.2300">
    <property type="match status" value="1"/>
</dbReference>